<evidence type="ECO:0000313" key="3">
    <source>
        <dbReference type="EMBL" id="BAD45130.1"/>
    </source>
</evidence>
<dbReference type="Proteomes" id="UP000007752">
    <property type="component" value="Chromosome 1"/>
</dbReference>
<keyword evidence="1" id="KW-0472">Membrane</keyword>
<evidence type="ECO:0000256" key="1">
    <source>
        <dbReference type="SAM" id="Phobius"/>
    </source>
</evidence>
<keyword evidence="1" id="KW-1133">Transmembrane helix</keyword>
<dbReference type="AlphaFoldDB" id="Q656Y8"/>
<accession>A2ZUJ1</accession>
<sequence>MDPGPMLADPTLMVRADQRGPPHMVLVDRYVALVDDIQEVIDEIGGVSFDVSLKAALDALPKCSDGQEWDEQQQSAIRAEITRHRAEVLEPAFAIFRDRKACRPAAPGTMRKEPMASRCNSGSYYREVLDGIDPRFSHLTGGAIVNSLTIGVSWPPSHDLWNHPLSASISSCHDCLLVLYFGNYRPGISSPGCYFVLNTWANSVAIVPPLRATCVITMSHCGIGTGVAILRHNDYYDYVLVELFPHQDSRTHLASNKATLFLWWSPSSSPLADGQWIRKEVLLPIPATSNQDKDDATRPPTYSFRENMVTGILVCDIDKLNTSTDDEDDRLLFRFIPLPEECVMKPGLLSRERPAEEHRTMICMDPETILFVSMDSYIQGLPIGDTVLMTWTLKFPLTNHWTWEKHSAPSLCVGDLLNDLPVLKESKNDGKTQHIANCPVSSIDRQNHLITSLTITKYERKHENGQWGVVELYEVSIDMDRRTVLELSSLESRHSNIFAADFSCCLQQHQGDLHIVDRINSLIFPFFPLLFLILPELFLFYEFSFFETMSWESLQRSRSTLKSPNEEEVVDKDDEYWEWVFPDEVGEDEYQHGPDLSC</sequence>
<reference evidence="3" key="1">
    <citation type="journal article" date="2002" name="Nature">
        <title>The genome sequence and structure of rice chromosome 1.</title>
        <authorList>
            <person name="Sasaki T."/>
            <person name="Matsumoto T."/>
            <person name="Yamamoto K."/>
            <person name="Sakata K."/>
            <person name="Baba T."/>
            <person name="Katayose Y."/>
            <person name="Wu J."/>
            <person name="Niimura Y."/>
            <person name="Cheng Z."/>
            <person name="Nagamura Y."/>
            <person name="Antonio B.A."/>
            <person name="Kanamori H."/>
            <person name="Hosokawa S."/>
            <person name="Masukawa M."/>
            <person name="Arikawa K."/>
            <person name="Chiden Y."/>
            <person name="Hayashi M."/>
            <person name="Okamoto M."/>
            <person name="Ando T."/>
            <person name="Aoki H."/>
            <person name="Arita K."/>
            <person name="Hamada M."/>
            <person name="Harada C."/>
            <person name="Hijishita S."/>
            <person name="Honda M."/>
            <person name="Ichikawa Y."/>
            <person name="Idonuma A."/>
            <person name="Iijima M."/>
            <person name="Ikeda M."/>
            <person name="Ikeno M."/>
            <person name="Itoh S."/>
            <person name="Itoh T."/>
            <person name="Itoh Y."/>
            <person name="Itoh Y."/>
            <person name="Iwabuchi A."/>
            <person name="Kamiya K."/>
            <person name="Karasawa W."/>
            <person name="Katagiri S."/>
            <person name="Kikuta A."/>
            <person name="Kobayashi N."/>
            <person name="Kono I."/>
            <person name="Machita K."/>
            <person name="Maehara T."/>
            <person name="Mizuno H."/>
            <person name="Mizubayashi T."/>
            <person name="Mukai Y."/>
            <person name="Nagasaki H."/>
            <person name="Nakashima M."/>
            <person name="Nakama Y."/>
            <person name="Nakamichi Y."/>
            <person name="Nakamura M."/>
            <person name="Namiki N."/>
            <person name="Negishi M."/>
            <person name="Ohta I."/>
            <person name="Ono N."/>
            <person name="Saji S."/>
            <person name="Sakai K."/>
            <person name="Shibata M."/>
            <person name="Shimokawa T."/>
            <person name="Shomura A."/>
            <person name="Song J."/>
            <person name="Takazaki Y."/>
            <person name="Terasawa K."/>
            <person name="Tsuji K."/>
            <person name="Waki K."/>
            <person name="Yamagata H."/>
            <person name="Yamane H."/>
            <person name="Yoshiki S."/>
            <person name="Yoshihara R."/>
            <person name="Yukawa K."/>
            <person name="Zhong H."/>
            <person name="Iwama H."/>
            <person name="Endo T."/>
            <person name="Ito H."/>
            <person name="Hahn J.H."/>
            <person name="Kim H.I."/>
            <person name="Eun M.Y."/>
            <person name="Yano M."/>
            <person name="Jiang J."/>
            <person name="Gojobori T."/>
        </authorList>
    </citation>
    <scope>NUCLEOTIDE SEQUENCE</scope>
</reference>
<dbReference type="EMBL" id="AP003334">
    <property type="protein sequence ID" value="BAD45130.1"/>
    <property type="molecule type" value="Genomic_DNA"/>
</dbReference>
<keyword evidence="1" id="KW-0812">Transmembrane</keyword>
<reference evidence="4" key="3">
    <citation type="submission" date="2008-12" db="EMBL/GenBank/DDBJ databases">
        <title>Improved gene annotation of the rice (Oryza sativa) genomes.</title>
        <authorList>
            <person name="Wang J."/>
            <person name="Li R."/>
            <person name="Fan W."/>
            <person name="Huang Q."/>
            <person name="Zhang J."/>
            <person name="Zhou Y."/>
            <person name="Hu Y."/>
            <person name="Zi S."/>
            <person name="Li J."/>
            <person name="Ni P."/>
            <person name="Zheng H."/>
            <person name="Zhang Y."/>
            <person name="Zhao M."/>
            <person name="Hao Q."/>
            <person name="McDermott J."/>
            <person name="Samudrala R."/>
            <person name="Kristiansen K."/>
            <person name="Wong G.K.-S."/>
        </authorList>
    </citation>
    <scope>NUCLEOTIDE SEQUENCE</scope>
</reference>
<dbReference type="PANTHER" id="PTHR33086">
    <property type="entry name" value="OS05G0468200 PROTEIN-RELATED"/>
    <property type="match status" value="1"/>
</dbReference>
<name>Q656Y8_ORYSJ</name>
<gene>
    <name evidence="3" type="ORF">B1114B07.9</name>
    <name evidence="4" type="ORF">OsJ_02277</name>
</gene>
<reference evidence="4" key="2">
    <citation type="journal article" date="2005" name="PLoS Biol.">
        <title>The genomes of Oryza sativa: a history of duplications.</title>
        <authorList>
            <person name="Yu J."/>
            <person name="Wang J."/>
            <person name="Lin W."/>
            <person name="Li S."/>
            <person name="Li H."/>
            <person name="Zhou J."/>
            <person name="Ni P."/>
            <person name="Dong W."/>
            <person name="Hu S."/>
            <person name="Zeng C."/>
            <person name="Zhang J."/>
            <person name="Zhang Y."/>
            <person name="Li R."/>
            <person name="Xu Z."/>
            <person name="Li S."/>
            <person name="Li X."/>
            <person name="Zheng H."/>
            <person name="Cong L."/>
            <person name="Lin L."/>
            <person name="Yin J."/>
            <person name="Geng J."/>
            <person name="Li G."/>
            <person name="Shi J."/>
            <person name="Liu J."/>
            <person name="Lv H."/>
            <person name="Li J."/>
            <person name="Wang J."/>
            <person name="Deng Y."/>
            <person name="Ran L."/>
            <person name="Shi X."/>
            <person name="Wang X."/>
            <person name="Wu Q."/>
            <person name="Li C."/>
            <person name="Ren X."/>
            <person name="Wang J."/>
            <person name="Wang X."/>
            <person name="Li D."/>
            <person name="Liu D."/>
            <person name="Zhang X."/>
            <person name="Ji Z."/>
            <person name="Zhao W."/>
            <person name="Sun Y."/>
            <person name="Zhang Z."/>
            <person name="Bao J."/>
            <person name="Han Y."/>
            <person name="Dong L."/>
            <person name="Ji J."/>
            <person name="Chen P."/>
            <person name="Wu S."/>
            <person name="Liu J."/>
            <person name="Xiao Y."/>
            <person name="Bu D."/>
            <person name="Tan J."/>
            <person name="Yang L."/>
            <person name="Ye C."/>
            <person name="Zhang J."/>
            <person name="Xu J."/>
            <person name="Zhou Y."/>
            <person name="Yu Y."/>
            <person name="Zhang B."/>
            <person name="Zhuang S."/>
            <person name="Wei H."/>
            <person name="Liu B."/>
            <person name="Lei M."/>
            <person name="Yu H."/>
            <person name="Li Y."/>
            <person name="Xu H."/>
            <person name="Wei S."/>
            <person name="He X."/>
            <person name="Fang L."/>
            <person name="Zhang Z."/>
            <person name="Zhang Y."/>
            <person name="Huang X."/>
            <person name="Su Z."/>
            <person name="Tong W."/>
            <person name="Li J."/>
            <person name="Tong Z."/>
            <person name="Li S."/>
            <person name="Ye J."/>
            <person name="Wang L."/>
            <person name="Fang L."/>
            <person name="Lei T."/>
            <person name="Chen C."/>
            <person name="Chen H."/>
            <person name="Xu Z."/>
            <person name="Li H."/>
            <person name="Huang H."/>
            <person name="Zhang F."/>
            <person name="Xu H."/>
            <person name="Li N."/>
            <person name="Zhao C."/>
            <person name="Li S."/>
            <person name="Dong L."/>
            <person name="Huang Y."/>
            <person name="Li L."/>
            <person name="Xi Y."/>
            <person name="Qi Q."/>
            <person name="Li W."/>
            <person name="Zhang B."/>
            <person name="Hu W."/>
            <person name="Zhang Y."/>
            <person name="Tian X."/>
            <person name="Jiao Y."/>
            <person name="Liang X."/>
            <person name="Jin J."/>
            <person name="Gao L."/>
            <person name="Zheng W."/>
            <person name="Hao B."/>
            <person name="Liu S."/>
            <person name="Wang W."/>
            <person name="Yuan L."/>
            <person name="Cao M."/>
            <person name="McDermott J."/>
            <person name="Samudrala R."/>
            <person name="Wang J."/>
            <person name="Wong G.K."/>
            <person name="Yang H."/>
        </authorList>
    </citation>
    <scope>NUCLEOTIDE SEQUENCE [LARGE SCALE GENOMIC DNA]</scope>
</reference>
<dbReference type="InterPro" id="IPR011676">
    <property type="entry name" value="DUF1618"/>
</dbReference>
<feature type="domain" description="DUF1618" evidence="2">
    <location>
        <begin position="308"/>
        <end position="445"/>
    </location>
</feature>
<protein>
    <recommendedName>
        <fullName evidence="2">DUF1618 domain-containing protein</fullName>
    </recommendedName>
</protein>
<dbReference type="PANTHER" id="PTHR33086:SF52">
    <property type="entry name" value="OS09G0128900 PROTEIN"/>
    <property type="match status" value="1"/>
</dbReference>
<dbReference type="EMBL" id="CM000138">
    <property type="protein sequence ID" value="EAZ12388.1"/>
    <property type="molecule type" value="Genomic_DNA"/>
</dbReference>
<proteinExistence type="predicted"/>
<evidence type="ECO:0000313" key="4">
    <source>
        <dbReference type="EMBL" id="EAZ12388.1"/>
    </source>
</evidence>
<accession>Q656Y8</accession>
<organism evidence="4">
    <name type="scientific">Oryza sativa subsp. japonica</name>
    <name type="common">Rice</name>
    <dbReference type="NCBI Taxonomy" id="39947"/>
    <lineage>
        <taxon>Eukaryota</taxon>
        <taxon>Viridiplantae</taxon>
        <taxon>Streptophyta</taxon>
        <taxon>Embryophyta</taxon>
        <taxon>Tracheophyta</taxon>
        <taxon>Spermatophyta</taxon>
        <taxon>Magnoliopsida</taxon>
        <taxon>Liliopsida</taxon>
        <taxon>Poales</taxon>
        <taxon>Poaceae</taxon>
        <taxon>BOP clade</taxon>
        <taxon>Oryzoideae</taxon>
        <taxon>Oryzeae</taxon>
        <taxon>Oryzinae</taxon>
        <taxon>Oryza</taxon>
        <taxon>Oryza sativa</taxon>
    </lineage>
</organism>
<evidence type="ECO:0000259" key="2">
    <source>
        <dbReference type="Pfam" id="PF07762"/>
    </source>
</evidence>
<dbReference type="Pfam" id="PF07762">
    <property type="entry name" value="DUF1618"/>
    <property type="match status" value="1"/>
</dbReference>
<feature type="transmembrane region" description="Helical" evidence="1">
    <location>
        <begin position="522"/>
        <end position="541"/>
    </location>
</feature>
<dbReference type="Proteomes" id="UP000817658">
    <property type="component" value="Chromosome 1"/>
</dbReference>